<dbReference type="AlphaFoldDB" id="A0A0C3BCK2"/>
<keyword evidence="3" id="KW-1185">Reference proteome</keyword>
<proteinExistence type="predicted"/>
<dbReference type="Proteomes" id="UP000054166">
    <property type="component" value="Unassembled WGS sequence"/>
</dbReference>
<evidence type="ECO:0000256" key="1">
    <source>
        <dbReference type="SAM" id="Phobius"/>
    </source>
</evidence>
<keyword evidence="1" id="KW-1133">Transmembrane helix</keyword>
<feature type="transmembrane region" description="Helical" evidence="1">
    <location>
        <begin position="125"/>
        <end position="150"/>
    </location>
</feature>
<dbReference type="STRING" id="765440.A0A0C3BCK2"/>
<protein>
    <submittedName>
        <fullName evidence="2">Uncharacterized protein</fullName>
    </submittedName>
</protein>
<reference evidence="3" key="2">
    <citation type="submission" date="2015-01" db="EMBL/GenBank/DDBJ databases">
        <title>Evolutionary Origins and Diversification of the Mycorrhizal Mutualists.</title>
        <authorList>
            <consortium name="DOE Joint Genome Institute"/>
            <consortium name="Mycorrhizal Genomics Consortium"/>
            <person name="Kohler A."/>
            <person name="Kuo A."/>
            <person name="Nagy L.G."/>
            <person name="Floudas D."/>
            <person name="Copeland A."/>
            <person name="Barry K.W."/>
            <person name="Cichocki N."/>
            <person name="Veneault-Fourrey C."/>
            <person name="LaButti K."/>
            <person name="Lindquist E.A."/>
            <person name="Lipzen A."/>
            <person name="Lundell T."/>
            <person name="Morin E."/>
            <person name="Murat C."/>
            <person name="Riley R."/>
            <person name="Ohm R."/>
            <person name="Sun H."/>
            <person name="Tunlid A."/>
            <person name="Henrissat B."/>
            <person name="Grigoriev I.V."/>
            <person name="Hibbett D.S."/>
            <person name="Martin F."/>
        </authorList>
    </citation>
    <scope>NUCLEOTIDE SEQUENCE [LARGE SCALE GENOMIC DNA]</scope>
    <source>
        <strain evidence="3">F 1598</strain>
    </source>
</reference>
<evidence type="ECO:0000313" key="2">
    <source>
        <dbReference type="EMBL" id="KIM75047.1"/>
    </source>
</evidence>
<feature type="transmembrane region" description="Helical" evidence="1">
    <location>
        <begin position="238"/>
        <end position="261"/>
    </location>
</feature>
<feature type="transmembrane region" description="Helical" evidence="1">
    <location>
        <begin position="12"/>
        <end position="35"/>
    </location>
</feature>
<feature type="transmembrane region" description="Helical" evidence="1">
    <location>
        <begin position="208"/>
        <end position="232"/>
    </location>
</feature>
<keyword evidence="1" id="KW-0472">Membrane</keyword>
<dbReference type="InParanoid" id="A0A0C3BCK2"/>
<keyword evidence="1" id="KW-0812">Transmembrane</keyword>
<dbReference type="OrthoDB" id="3354175at2759"/>
<reference evidence="2 3" key="1">
    <citation type="submission" date="2014-04" db="EMBL/GenBank/DDBJ databases">
        <authorList>
            <consortium name="DOE Joint Genome Institute"/>
            <person name="Kuo A."/>
            <person name="Tarkka M."/>
            <person name="Buscot F."/>
            <person name="Kohler A."/>
            <person name="Nagy L.G."/>
            <person name="Floudas D."/>
            <person name="Copeland A."/>
            <person name="Barry K.W."/>
            <person name="Cichocki N."/>
            <person name="Veneault-Fourrey C."/>
            <person name="LaButti K."/>
            <person name="Lindquist E.A."/>
            <person name="Lipzen A."/>
            <person name="Lundell T."/>
            <person name="Morin E."/>
            <person name="Murat C."/>
            <person name="Sun H."/>
            <person name="Tunlid A."/>
            <person name="Henrissat B."/>
            <person name="Grigoriev I.V."/>
            <person name="Hibbett D.S."/>
            <person name="Martin F."/>
            <person name="Nordberg H.P."/>
            <person name="Cantor M.N."/>
            <person name="Hua S.X."/>
        </authorList>
    </citation>
    <scope>NUCLEOTIDE SEQUENCE [LARGE SCALE GENOMIC DNA]</scope>
    <source>
        <strain evidence="2 3">F 1598</strain>
    </source>
</reference>
<name>A0A0C3BCK2_PILCF</name>
<gene>
    <name evidence="2" type="ORF">PILCRDRAFT_827604</name>
</gene>
<dbReference type="EMBL" id="KN833051">
    <property type="protein sequence ID" value="KIM75047.1"/>
    <property type="molecule type" value="Genomic_DNA"/>
</dbReference>
<accession>A0A0C3BCK2</accession>
<dbReference type="HOGENOM" id="CLU_044614_3_3_1"/>
<organism evidence="2 3">
    <name type="scientific">Piloderma croceum (strain F 1598)</name>
    <dbReference type="NCBI Taxonomy" id="765440"/>
    <lineage>
        <taxon>Eukaryota</taxon>
        <taxon>Fungi</taxon>
        <taxon>Dikarya</taxon>
        <taxon>Basidiomycota</taxon>
        <taxon>Agaricomycotina</taxon>
        <taxon>Agaricomycetes</taxon>
        <taxon>Agaricomycetidae</taxon>
        <taxon>Atheliales</taxon>
        <taxon>Atheliaceae</taxon>
        <taxon>Piloderma</taxon>
    </lineage>
</organism>
<evidence type="ECO:0000313" key="3">
    <source>
        <dbReference type="Proteomes" id="UP000054166"/>
    </source>
</evidence>
<feature type="transmembrane region" description="Helical" evidence="1">
    <location>
        <begin position="162"/>
        <end position="187"/>
    </location>
</feature>
<feature type="transmembrane region" description="Helical" evidence="1">
    <location>
        <begin position="47"/>
        <end position="64"/>
    </location>
</feature>
<sequence length="315" mass="34578">MPIGLAKTEIVALVLECCFFGIYTTLFWITLWILFTKSCTGSTSRPLVLTVFCMYILAIVHVSIDVHRAVAAFVDDANTPAGSMTVYGQLNSASEVAKTAIYAVQTILADSFCVWRCYIVWRKSWVIIILPVFMVLGTAVATSGVCWVLSHAKPGELVFESVLVPWITSSFVMTLVTNIICTAMIAFRIWQSQQRFKEARATSRLFPVMVMIIESGAIYSSALISVIATYATGNNAQYIIVDFVPSLIGIVFAMIIVRVGLGISSNGSQLTQSQSRKALTVQSFPGARSYQDTNGHYSMKALPISVDVHQESTTY</sequence>